<protein>
    <submittedName>
        <fullName evidence="3">Isoamylase early set domain-containing protein</fullName>
    </submittedName>
</protein>
<keyword evidence="4" id="KW-1185">Reference proteome</keyword>
<gene>
    <name evidence="3" type="ORF">JRV97_06615</name>
</gene>
<dbReference type="EMBL" id="CP069362">
    <property type="protein sequence ID" value="WGS64051.1"/>
    <property type="molecule type" value="Genomic_DNA"/>
</dbReference>
<reference evidence="3 4" key="1">
    <citation type="submission" date="2021-02" db="EMBL/GenBank/DDBJ databases">
        <title>Characterization of Marinitoga sp. nov. str. BP5-C20A.</title>
        <authorList>
            <person name="Erauso G."/>
            <person name="Postec A."/>
        </authorList>
    </citation>
    <scope>NUCLEOTIDE SEQUENCE [LARGE SCALE GENOMIC DNA]</scope>
    <source>
        <strain evidence="3 4">BP5-C20A</strain>
    </source>
</reference>
<dbReference type="Pfam" id="PF16561">
    <property type="entry name" value="AMPK1_CBM"/>
    <property type="match status" value="1"/>
</dbReference>
<feature type="domain" description="AMP-activated protein kinase glycogen-binding" evidence="2">
    <location>
        <begin position="28"/>
        <end position="94"/>
    </location>
</feature>
<evidence type="ECO:0000256" key="1">
    <source>
        <dbReference type="ARBA" id="ARBA00010926"/>
    </source>
</evidence>
<sequence length="411" mass="46653">MKKILLIYLIVVLSIMSFSKVYVYKNNVVFEFKDLTASKVFLAGSFNNWDPTAQPMKKVKGGLWRVVLRLTPGDYQYKFVINGTDWKEDPEAPDYVPDGYGGKNGAFSLVLENGKLKIKKPEKQESGILSGKYSFDLKSKVNMDTYSFKSPEISHNFYLTINPKKSGMNFEAVLNADNSNWQLGISSIKATWENSNFIFGVFKDIQANKLLNFSERVEENKIGFFGILKVGDLKTGVDIYSQDNELKYFVSSNIYLSNILLSALYMPKTQDASMNIYSRIEGFGIGVEAKYSDKIEYVKGDYNSEILALEGTYDFVNKNIIFGGNYDDIITFSGEYSLENNVYNIESDLLFSIKSGFNVLIDAYYDNTNNFGYKLGMELNKDNIDLKLKIGNDFSGDFDDYYLFIASSAIF</sequence>
<dbReference type="PANTHER" id="PTHR10343">
    <property type="entry name" value="5'-AMP-ACTIVATED PROTEIN KINASE , BETA SUBUNIT"/>
    <property type="match status" value="1"/>
</dbReference>
<dbReference type="RefSeq" id="WP_280997380.1">
    <property type="nucleotide sequence ID" value="NZ_CP069362.1"/>
</dbReference>
<dbReference type="InterPro" id="IPR014756">
    <property type="entry name" value="Ig_E-set"/>
</dbReference>
<name>A0ABY8PN40_9BACT</name>
<proteinExistence type="inferred from homology"/>
<evidence type="ECO:0000259" key="2">
    <source>
        <dbReference type="Pfam" id="PF16561"/>
    </source>
</evidence>
<dbReference type="SUPFAM" id="SSF81296">
    <property type="entry name" value="E set domains"/>
    <property type="match status" value="1"/>
</dbReference>
<dbReference type="CDD" id="cd07184">
    <property type="entry name" value="E_set_Isoamylase_like_N"/>
    <property type="match status" value="1"/>
</dbReference>
<accession>A0ABY8PN40</accession>
<dbReference type="InterPro" id="IPR032640">
    <property type="entry name" value="AMPK1_CBM"/>
</dbReference>
<dbReference type="PANTHER" id="PTHR10343:SF84">
    <property type="entry name" value="5'-AMP-ACTIVATED PROTEIN KINASE SUBUNIT BETA-1"/>
    <property type="match status" value="1"/>
</dbReference>
<comment type="similarity">
    <text evidence="1">Belongs to the 5'-AMP-activated protein kinase beta subunit family.</text>
</comment>
<dbReference type="InterPro" id="IPR013783">
    <property type="entry name" value="Ig-like_fold"/>
</dbReference>
<dbReference type="InterPro" id="IPR050827">
    <property type="entry name" value="CRP1_MDG1_kinase"/>
</dbReference>
<organism evidence="3 4">
    <name type="scientific">Marinitoga aeolica</name>
    <dbReference type="NCBI Taxonomy" id="2809031"/>
    <lineage>
        <taxon>Bacteria</taxon>
        <taxon>Thermotogati</taxon>
        <taxon>Thermotogota</taxon>
        <taxon>Thermotogae</taxon>
        <taxon>Petrotogales</taxon>
        <taxon>Petrotogaceae</taxon>
        <taxon>Marinitoga</taxon>
    </lineage>
</organism>
<dbReference type="Proteomes" id="UP001232493">
    <property type="component" value="Chromosome"/>
</dbReference>
<dbReference type="Gene3D" id="2.60.40.10">
    <property type="entry name" value="Immunoglobulins"/>
    <property type="match status" value="1"/>
</dbReference>
<evidence type="ECO:0000313" key="3">
    <source>
        <dbReference type="EMBL" id="WGS64051.1"/>
    </source>
</evidence>
<evidence type="ECO:0000313" key="4">
    <source>
        <dbReference type="Proteomes" id="UP001232493"/>
    </source>
</evidence>